<dbReference type="GO" id="GO:1901135">
    <property type="term" value="P:carbohydrate derivative metabolic process"/>
    <property type="evidence" value="ECO:0007669"/>
    <property type="project" value="InterPro"/>
</dbReference>
<feature type="domain" description="SIS" evidence="2">
    <location>
        <begin position="217"/>
        <end position="367"/>
    </location>
</feature>
<gene>
    <name evidence="3" type="ORF">SERN_1137</name>
</gene>
<name>A0A4Z1E3T7_9MICO</name>
<dbReference type="RefSeq" id="WP_135849188.1">
    <property type="nucleotide sequence ID" value="NZ_RHPJ01000002.1"/>
</dbReference>
<proteinExistence type="predicted"/>
<keyword evidence="4" id="KW-1185">Reference proteome</keyword>
<dbReference type="GO" id="GO:0016853">
    <property type="term" value="F:isomerase activity"/>
    <property type="evidence" value="ECO:0007669"/>
    <property type="project" value="UniProtKB-KW"/>
</dbReference>
<reference evidence="3 4" key="1">
    <citation type="submission" date="2018-11" db="EMBL/GenBank/DDBJ databases">
        <title>Complete genome sequencing of the Actinobacteria Serinibacter sp. K3-2.</title>
        <authorList>
            <person name="Rakitin A.L."/>
            <person name="Beletsky A.V."/>
            <person name="Mardanov A.V."/>
            <person name="Ravin N.V."/>
            <person name="Gromova A.S."/>
            <person name="Filippova S.N."/>
            <person name="Gal'Chenko V.F."/>
        </authorList>
    </citation>
    <scope>NUCLEOTIDE SEQUENCE [LARGE SCALE GENOMIC DNA]</scope>
    <source>
        <strain evidence="3 4">K3-2</strain>
    </source>
</reference>
<dbReference type="OrthoDB" id="9779207at2"/>
<organism evidence="3 4">
    <name type="scientific">Serinibacter arcticus</name>
    <dbReference type="NCBI Taxonomy" id="1655435"/>
    <lineage>
        <taxon>Bacteria</taxon>
        <taxon>Bacillati</taxon>
        <taxon>Actinomycetota</taxon>
        <taxon>Actinomycetes</taxon>
        <taxon>Micrococcales</taxon>
        <taxon>Beutenbergiaceae</taxon>
        <taxon>Serinibacter</taxon>
    </lineage>
</organism>
<keyword evidence="1" id="KW-0677">Repeat</keyword>
<accession>A0A4Z1E3T7</accession>
<dbReference type="Pfam" id="PF01380">
    <property type="entry name" value="SIS"/>
    <property type="match status" value="1"/>
</dbReference>
<dbReference type="Proteomes" id="UP000297318">
    <property type="component" value="Unassembled WGS sequence"/>
</dbReference>
<dbReference type="CDD" id="cd05008">
    <property type="entry name" value="SIS_GlmS_GlmD_1"/>
    <property type="match status" value="1"/>
</dbReference>
<sequence length="387" mass="40448">MTATFTELFRALDVEGSEHTAREILQQPAVWRRVADVIGSARAEIEAKIAPLVRRPDVRIVFTGAGSSAYVGDTIAPSLAEHGRPAEAVATTDIVANPRAVFAGDRPTLLVSFARSGNSPESVAATELADQLLSEAHHLIITCNAEGRLAVDHAGRERSTVLLLPPETHDKSFAMTSSFSSMLLAGWLITSDADDADVEATCAQVATAGDALLATRVNELEKLAFTEPGRIVYLGSGALAGASNEAGLKILELTAGKVVPWSDSSLGFRHGPKAVLDPTSLAILLVSGDSYTRRYDLDMAREMAAALPAGRLLVLSADPVEVDGATGWSFPELSGAGDVPVALLAVMVAQVIALFSSVGLGCTPDNPFPGGSVNRVVEGVVIYPLEG</sequence>
<evidence type="ECO:0000313" key="4">
    <source>
        <dbReference type="Proteomes" id="UP000297318"/>
    </source>
</evidence>
<comment type="caution">
    <text evidence="3">The sequence shown here is derived from an EMBL/GenBank/DDBJ whole genome shotgun (WGS) entry which is preliminary data.</text>
</comment>
<keyword evidence="3" id="KW-0413">Isomerase</keyword>
<protein>
    <submittedName>
        <fullName evidence="3">Galactosamine-6-phosphate isomerase</fullName>
    </submittedName>
</protein>
<dbReference type="InterPro" id="IPR001347">
    <property type="entry name" value="SIS_dom"/>
</dbReference>
<dbReference type="InterPro" id="IPR035466">
    <property type="entry name" value="GlmS/AgaS_SIS"/>
</dbReference>
<dbReference type="InterPro" id="IPR050303">
    <property type="entry name" value="GatZ_KbaZ_carbometab"/>
</dbReference>
<dbReference type="InterPro" id="IPR046348">
    <property type="entry name" value="SIS_dom_sf"/>
</dbReference>
<dbReference type="AlphaFoldDB" id="A0A4Z1E3T7"/>
<evidence type="ECO:0000259" key="2">
    <source>
        <dbReference type="PROSITE" id="PS51464"/>
    </source>
</evidence>
<evidence type="ECO:0000256" key="1">
    <source>
        <dbReference type="ARBA" id="ARBA00022737"/>
    </source>
</evidence>
<dbReference type="EMBL" id="RHPJ01000002">
    <property type="protein sequence ID" value="TGO05133.1"/>
    <property type="molecule type" value="Genomic_DNA"/>
</dbReference>
<dbReference type="PROSITE" id="PS51464">
    <property type="entry name" value="SIS"/>
    <property type="match status" value="2"/>
</dbReference>
<dbReference type="GO" id="GO:0097367">
    <property type="term" value="F:carbohydrate derivative binding"/>
    <property type="evidence" value="ECO:0007669"/>
    <property type="project" value="InterPro"/>
</dbReference>
<dbReference type="SUPFAM" id="SSF53697">
    <property type="entry name" value="SIS domain"/>
    <property type="match status" value="1"/>
</dbReference>
<dbReference type="GO" id="GO:0009401">
    <property type="term" value="P:phosphoenolpyruvate-dependent sugar phosphotransferase system"/>
    <property type="evidence" value="ECO:0007669"/>
    <property type="project" value="TreeGrafter"/>
</dbReference>
<dbReference type="Gene3D" id="3.40.50.10490">
    <property type="entry name" value="Glucose-6-phosphate isomerase like protein, domain 1"/>
    <property type="match status" value="2"/>
</dbReference>
<dbReference type="GO" id="GO:0005886">
    <property type="term" value="C:plasma membrane"/>
    <property type="evidence" value="ECO:0007669"/>
    <property type="project" value="TreeGrafter"/>
</dbReference>
<dbReference type="PANTHER" id="PTHR32502:SF3">
    <property type="entry name" value="D-GALACTOSAMINE-6-PHOSPHATE DEAMINASE AGAS-RELATED"/>
    <property type="match status" value="1"/>
</dbReference>
<feature type="domain" description="SIS" evidence="2">
    <location>
        <begin position="49"/>
        <end position="199"/>
    </location>
</feature>
<dbReference type="PANTHER" id="PTHR32502">
    <property type="entry name" value="N-ACETYLGALACTOSAMINE PERMEASE II COMPONENT-RELATED"/>
    <property type="match status" value="1"/>
</dbReference>
<evidence type="ECO:0000313" key="3">
    <source>
        <dbReference type="EMBL" id="TGO05133.1"/>
    </source>
</evidence>